<dbReference type="Proteomes" id="UP000824102">
    <property type="component" value="Unassembled WGS sequence"/>
</dbReference>
<dbReference type="Gene3D" id="2.40.30.10">
    <property type="entry name" value="Translation factors"/>
    <property type="match status" value="1"/>
</dbReference>
<dbReference type="InterPro" id="IPR004792">
    <property type="entry name" value="BaiN-like"/>
</dbReference>
<feature type="domain" description="RsdA/BaiN/AoA(So)-like insert" evidence="5">
    <location>
        <begin position="188"/>
        <end position="322"/>
    </location>
</feature>
<dbReference type="InterPro" id="IPR023166">
    <property type="entry name" value="BaiN-like_dom_sf"/>
</dbReference>
<evidence type="ECO:0000313" key="6">
    <source>
        <dbReference type="EMBL" id="HIZ73164.1"/>
    </source>
</evidence>
<dbReference type="PANTHER" id="PTHR42887:SF2">
    <property type="entry name" value="OS12G0638800 PROTEIN"/>
    <property type="match status" value="1"/>
</dbReference>
<dbReference type="Pfam" id="PF22780">
    <property type="entry name" value="HI0933_like_1st"/>
    <property type="match status" value="1"/>
</dbReference>
<reference evidence="6" key="2">
    <citation type="submission" date="2021-04" db="EMBL/GenBank/DDBJ databases">
        <authorList>
            <person name="Gilroy R."/>
        </authorList>
    </citation>
    <scope>NUCLEOTIDE SEQUENCE</scope>
    <source>
        <strain evidence="6">ChiW7-2402</strain>
    </source>
</reference>
<dbReference type="Gene3D" id="3.50.50.60">
    <property type="entry name" value="FAD/NAD(P)-binding domain"/>
    <property type="match status" value="1"/>
</dbReference>
<evidence type="ECO:0000256" key="2">
    <source>
        <dbReference type="ARBA" id="ARBA00022630"/>
    </source>
</evidence>
<accession>A0A9D2K108</accession>
<dbReference type="AlphaFoldDB" id="A0A9D2K108"/>
<evidence type="ECO:0000256" key="1">
    <source>
        <dbReference type="ARBA" id="ARBA00001974"/>
    </source>
</evidence>
<dbReference type="InterPro" id="IPR055178">
    <property type="entry name" value="RsdA/BaiN/AoA(So)-like_dom"/>
</dbReference>
<reference evidence="6" key="1">
    <citation type="journal article" date="2021" name="PeerJ">
        <title>Extensive microbial diversity within the chicken gut microbiome revealed by metagenomics and culture.</title>
        <authorList>
            <person name="Gilroy R."/>
            <person name="Ravi A."/>
            <person name="Getino M."/>
            <person name="Pursley I."/>
            <person name="Horton D.L."/>
            <person name="Alikhan N.F."/>
            <person name="Baker D."/>
            <person name="Gharbi K."/>
            <person name="Hall N."/>
            <person name="Watson M."/>
            <person name="Adriaenssens E.M."/>
            <person name="Foster-Nyarko E."/>
            <person name="Jarju S."/>
            <person name="Secka A."/>
            <person name="Antonio M."/>
            <person name="Oren A."/>
            <person name="Chaudhuri R.R."/>
            <person name="La Ragione R."/>
            <person name="Hildebrand F."/>
            <person name="Pallen M.J."/>
        </authorList>
    </citation>
    <scope>NUCLEOTIDE SEQUENCE</scope>
    <source>
        <strain evidence="6">ChiW7-2402</strain>
    </source>
</reference>
<keyword evidence="3" id="KW-0274">FAD</keyword>
<dbReference type="EMBL" id="DXBB01000087">
    <property type="protein sequence ID" value="HIZ73164.1"/>
    <property type="molecule type" value="Genomic_DNA"/>
</dbReference>
<comment type="caution">
    <text evidence="6">The sequence shown here is derived from an EMBL/GenBank/DDBJ whole genome shotgun (WGS) entry which is preliminary data.</text>
</comment>
<evidence type="ECO:0000256" key="3">
    <source>
        <dbReference type="ARBA" id="ARBA00022827"/>
    </source>
</evidence>
<dbReference type="SUPFAM" id="SSF51905">
    <property type="entry name" value="FAD/NAD(P)-binding domain"/>
    <property type="match status" value="1"/>
</dbReference>
<gene>
    <name evidence="6" type="ORF">H9964_06255</name>
</gene>
<dbReference type="NCBIfam" id="TIGR00275">
    <property type="entry name" value="aminoacetone oxidase family FAD-binding enzyme"/>
    <property type="match status" value="1"/>
</dbReference>
<dbReference type="PANTHER" id="PTHR42887">
    <property type="entry name" value="OS12G0638800 PROTEIN"/>
    <property type="match status" value="1"/>
</dbReference>
<proteinExistence type="predicted"/>
<dbReference type="SUPFAM" id="SSF160996">
    <property type="entry name" value="HI0933 insert domain-like"/>
    <property type="match status" value="1"/>
</dbReference>
<keyword evidence="2" id="KW-0285">Flavoprotein</keyword>
<dbReference type="Gene3D" id="1.10.8.260">
    <property type="entry name" value="HI0933 insert domain-like"/>
    <property type="match status" value="1"/>
</dbReference>
<dbReference type="InterPro" id="IPR036188">
    <property type="entry name" value="FAD/NAD-bd_sf"/>
</dbReference>
<dbReference type="PRINTS" id="PR00411">
    <property type="entry name" value="PNDRDTASEI"/>
</dbReference>
<dbReference type="Pfam" id="PF03486">
    <property type="entry name" value="HI0933_like"/>
    <property type="match status" value="1"/>
</dbReference>
<dbReference type="InterPro" id="IPR057661">
    <property type="entry name" value="RsdA/BaiN/AoA(So)_Rossmann"/>
</dbReference>
<evidence type="ECO:0000259" key="5">
    <source>
        <dbReference type="Pfam" id="PF22780"/>
    </source>
</evidence>
<sequence>MDNIAIIGGGAAGLAAAVRLRRAGRPVTLFERGDRLGRKLSATGNGQGNVTNLRMGAEYYHTDGRGKLACILARFGPHETIAFLESMGGIFLPDARGRVYPAGRQASAVTDLFRRELDRLDADIRLSSRVTSLKREKNGFALTTAAGTERFSAVLLAAGGCAAPNFGTDGSAFSLVRPLGHTVLPLSPVLVQFKCDAGEVRGLKGIRTDAGLTILRAGKEVYRVRGDVLFTESGLSGDAVFRASSYAEAGDTAVLDLLPDVEQARIEAALRRGEGADCLLCLVNNGLGRFLYKKCEGDRRRIAALLKGFPVPLKGTLGFAYAQATRGGVPLSEVTDELESRLVPGLFFAGEMLNVDGDCGGYNLQWAFASAYIASEALSCR</sequence>
<comment type="cofactor">
    <cofactor evidence="1">
        <name>FAD</name>
        <dbReference type="ChEBI" id="CHEBI:57692"/>
    </cofactor>
</comment>
<evidence type="ECO:0000313" key="7">
    <source>
        <dbReference type="Proteomes" id="UP000824102"/>
    </source>
</evidence>
<organism evidence="6 7">
    <name type="scientific">Candidatus Gallimonas intestinavium</name>
    <dbReference type="NCBI Taxonomy" id="2838603"/>
    <lineage>
        <taxon>Bacteria</taxon>
        <taxon>Bacillati</taxon>
        <taxon>Bacillota</taxon>
        <taxon>Clostridia</taxon>
        <taxon>Candidatus Gallimonas</taxon>
    </lineage>
</organism>
<name>A0A9D2K108_9FIRM</name>
<feature type="domain" description="RsdA/BaiN/AoA(So)-like Rossmann fold-like" evidence="4">
    <location>
        <begin position="3"/>
        <end position="376"/>
    </location>
</feature>
<evidence type="ECO:0000259" key="4">
    <source>
        <dbReference type="Pfam" id="PF03486"/>
    </source>
</evidence>
<protein>
    <submittedName>
        <fullName evidence="6">Aminoacetone oxidase family FAD-binding enzyme</fullName>
    </submittedName>
</protein>